<organism evidence="4 5">
    <name type="scientific">Aureimonas phyllosphaerae</name>
    <dbReference type="NCBI Taxonomy" id="1166078"/>
    <lineage>
        <taxon>Bacteria</taxon>
        <taxon>Pseudomonadati</taxon>
        <taxon>Pseudomonadota</taxon>
        <taxon>Alphaproteobacteria</taxon>
        <taxon>Hyphomicrobiales</taxon>
        <taxon>Aurantimonadaceae</taxon>
        <taxon>Aureimonas</taxon>
    </lineage>
</organism>
<keyword evidence="3" id="KW-0143">Chaperone</keyword>
<keyword evidence="2" id="KW-0809">Transit peptide</keyword>
<dbReference type="Gene3D" id="3.30.2180.10">
    <property type="entry name" value="ATP12-like"/>
    <property type="match status" value="1"/>
</dbReference>
<reference evidence="4 5" key="1">
    <citation type="submission" date="2020-08" db="EMBL/GenBank/DDBJ databases">
        <title>Genomic Encyclopedia of Type Strains, Phase IV (KMG-IV): sequencing the most valuable type-strain genomes for metagenomic binning, comparative biology and taxonomic classification.</title>
        <authorList>
            <person name="Goeker M."/>
        </authorList>
    </citation>
    <scope>NUCLEOTIDE SEQUENCE [LARGE SCALE GENOMIC DNA]</scope>
    <source>
        <strain evidence="4 5">DSM 25024</strain>
    </source>
</reference>
<evidence type="ECO:0000313" key="5">
    <source>
        <dbReference type="Proteomes" id="UP000531216"/>
    </source>
</evidence>
<sequence>MSNPLQKPELPKRFYQGVAVEETAAGFEIRLDGRPVRTPIRTLLAVPDRVIAEAIAAEWERQETHIDPSTMPVTRLANTVLDGVANDLGATRDDLARYAETDLIAYRADEPERLVARQAEAWDPLIAWVEARFGARVRTGAGVMHVAQEPATIEALRARLAEENDPFRLAAIHQMTTLTGSLIIALAVAEGRLGSDEAWRLAHVDEDWNISLWGEDEEAQARRASRLTDMRAADLFLRR</sequence>
<comment type="caution">
    <text evidence="4">The sequence shown here is derived from an EMBL/GenBank/DDBJ whole genome shotgun (WGS) entry which is preliminary data.</text>
</comment>
<dbReference type="EMBL" id="JACIDO010000001">
    <property type="protein sequence ID" value="MBB3934800.1"/>
    <property type="molecule type" value="Genomic_DNA"/>
</dbReference>
<accession>A0A7W6FTJ3</accession>
<dbReference type="Gene3D" id="1.10.3580.10">
    <property type="entry name" value="ATP12 ATPase"/>
    <property type="match status" value="1"/>
</dbReference>
<dbReference type="GO" id="GO:0043461">
    <property type="term" value="P:proton-transporting ATP synthase complex assembly"/>
    <property type="evidence" value="ECO:0007669"/>
    <property type="project" value="InterPro"/>
</dbReference>
<dbReference type="InterPro" id="IPR042272">
    <property type="entry name" value="ATP12_ATP_synth-F1-assembly_N"/>
</dbReference>
<dbReference type="PANTHER" id="PTHR21013:SF10">
    <property type="entry name" value="ATP SYNTHASE MITOCHONDRIAL F1 COMPLEX ASSEMBLY FACTOR 2"/>
    <property type="match status" value="1"/>
</dbReference>
<dbReference type="OrthoDB" id="9797825at2"/>
<dbReference type="Pfam" id="PF07542">
    <property type="entry name" value="ATP12"/>
    <property type="match status" value="1"/>
</dbReference>
<dbReference type="SUPFAM" id="SSF160909">
    <property type="entry name" value="ATP12-like"/>
    <property type="match status" value="1"/>
</dbReference>
<dbReference type="Proteomes" id="UP000531216">
    <property type="component" value="Unassembled WGS sequence"/>
</dbReference>
<evidence type="ECO:0000256" key="2">
    <source>
        <dbReference type="ARBA" id="ARBA00022946"/>
    </source>
</evidence>
<evidence type="ECO:0000256" key="3">
    <source>
        <dbReference type="ARBA" id="ARBA00023186"/>
    </source>
</evidence>
<evidence type="ECO:0000313" key="4">
    <source>
        <dbReference type="EMBL" id="MBB3934800.1"/>
    </source>
</evidence>
<proteinExistence type="inferred from homology"/>
<dbReference type="RefSeq" id="WP_090964578.1">
    <property type="nucleotide sequence ID" value="NZ_FOOA01000013.1"/>
</dbReference>
<dbReference type="PANTHER" id="PTHR21013">
    <property type="entry name" value="ATP SYNTHASE MITOCHONDRIAL F1 COMPLEX ASSEMBLY FACTOR 2/ATP12 PROTEIN, MITOCHONDRIAL PRECURSOR"/>
    <property type="match status" value="1"/>
</dbReference>
<comment type="similarity">
    <text evidence="1">Belongs to the ATP12 family.</text>
</comment>
<name>A0A7W6FTJ3_9HYPH</name>
<dbReference type="InterPro" id="IPR011419">
    <property type="entry name" value="ATP12_ATP_synth-F1-assembly"/>
</dbReference>
<keyword evidence="5" id="KW-1185">Reference proteome</keyword>
<evidence type="ECO:0000256" key="1">
    <source>
        <dbReference type="ARBA" id="ARBA00008231"/>
    </source>
</evidence>
<dbReference type="AlphaFoldDB" id="A0A7W6FTJ3"/>
<dbReference type="InterPro" id="IPR023335">
    <property type="entry name" value="ATP12_ortho_dom_sf"/>
</dbReference>
<protein>
    <submittedName>
        <fullName evidence="4">Chaperone required for assembly of F1-ATPase</fullName>
    </submittedName>
</protein>
<gene>
    <name evidence="4" type="ORF">GGR05_000911</name>
</gene>